<sequence length="116" mass="12722">MYECVKNNIPFVLAGSIRDDGPLPDVITDVAEAQRQYKKVLKGVDMVIMISTMLHSIATGNMLPASVKVIVVDISQPTVTKLMDRGTWQALGIVSDVGAFLPMVAQQIKKDLNNFF</sequence>
<dbReference type="Pfam" id="PF21570">
    <property type="entry name" value="ArgZ-like_C_2nd"/>
    <property type="match status" value="1"/>
</dbReference>
<dbReference type="Gene3D" id="3.40.50.10690">
    <property type="entry name" value="putative lor/sdh protein like domains"/>
    <property type="match status" value="1"/>
</dbReference>
<organism evidence="2">
    <name type="scientific">uncultured marine thaumarchaeote KM3_05_H05</name>
    <dbReference type="NCBI Taxonomy" id="1455972"/>
    <lineage>
        <taxon>Archaea</taxon>
        <taxon>Nitrososphaerota</taxon>
        <taxon>environmental samples</taxon>
    </lineage>
</organism>
<evidence type="ECO:0000313" key="2">
    <source>
        <dbReference type="EMBL" id="AIE98477.1"/>
    </source>
</evidence>
<evidence type="ECO:0000259" key="1">
    <source>
        <dbReference type="Pfam" id="PF21570"/>
    </source>
</evidence>
<reference evidence="2" key="1">
    <citation type="journal article" date="2014" name="Genome Biol. Evol.">
        <title>Pangenome evidence for extensive interdomain horizontal transfer affecting lineage core and shell genes in uncultured planktonic thaumarchaeota and euryarchaeota.</title>
        <authorList>
            <person name="Deschamps P."/>
            <person name="Zivanovic Y."/>
            <person name="Moreira D."/>
            <person name="Rodriguez-Valera F."/>
            <person name="Lopez-Garcia P."/>
        </authorList>
    </citation>
    <scope>NUCLEOTIDE SEQUENCE</scope>
</reference>
<accession>A0A075G9W7</accession>
<dbReference type="InterPro" id="IPR029035">
    <property type="entry name" value="DHS-like_NAD/FAD-binding_dom"/>
</dbReference>
<dbReference type="InterPro" id="IPR048963">
    <property type="entry name" value="ArgZ/ArgE-like_C_2nd"/>
</dbReference>
<name>A0A075G9W7_9ARCH</name>
<dbReference type="EMBL" id="KF900536">
    <property type="protein sequence ID" value="AIE98477.1"/>
    <property type="molecule type" value="Genomic_DNA"/>
</dbReference>
<protein>
    <submittedName>
        <fullName evidence="2">Lysine-oxoglutarate reductase/Saccharopine dehydrogenase (LOR/SDH)-related protein</fullName>
    </submittedName>
</protein>
<proteinExistence type="predicted"/>
<dbReference type="SUPFAM" id="SSF52467">
    <property type="entry name" value="DHS-like NAD/FAD-binding domain"/>
    <property type="match status" value="1"/>
</dbReference>
<dbReference type="AlphaFoldDB" id="A0A075G9W7"/>
<feature type="domain" description="Arginine dihydrolase ArgZ/ArgE-like C-terminal second subdomain" evidence="1">
    <location>
        <begin position="1"/>
        <end position="103"/>
    </location>
</feature>